<dbReference type="InterPro" id="IPR013088">
    <property type="entry name" value="Znf_NHR/GATA"/>
</dbReference>
<dbReference type="Gene3D" id="3.30.50.10">
    <property type="entry name" value="Erythroid Transcription Factor GATA-1, subunit A"/>
    <property type="match status" value="2"/>
</dbReference>
<dbReference type="GO" id="GO:0005634">
    <property type="term" value="C:nucleus"/>
    <property type="evidence" value="ECO:0007669"/>
    <property type="project" value="UniProtKB-SubCell"/>
</dbReference>
<keyword evidence="5" id="KW-0539">Nucleus</keyword>
<evidence type="ECO:0000256" key="5">
    <source>
        <dbReference type="ARBA" id="ARBA00023242"/>
    </source>
</evidence>
<dbReference type="SUPFAM" id="SSF57716">
    <property type="entry name" value="Glucocorticoid receptor-like (DNA-binding domain)"/>
    <property type="match status" value="2"/>
</dbReference>
<proteinExistence type="predicted"/>
<dbReference type="InterPro" id="IPR039355">
    <property type="entry name" value="Transcription_factor_GATA"/>
</dbReference>
<dbReference type="CDD" id="cd00202">
    <property type="entry name" value="ZnF_GATA"/>
    <property type="match status" value="2"/>
</dbReference>
<dbReference type="OrthoDB" id="515401at2759"/>
<feature type="domain" description="GATA-type" evidence="8">
    <location>
        <begin position="1"/>
        <end position="36"/>
    </location>
</feature>
<feature type="region of interest" description="Disordered" evidence="7">
    <location>
        <begin position="89"/>
        <end position="175"/>
    </location>
</feature>
<keyword evidence="2" id="KW-0479">Metal-binding</keyword>
<evidence type="ECO:0000259" key="8">
    <source>
        <dbReference type="PROSITE" id="PS50114"/>
    </source>
</evidence>
<dbReference type="GO" id="GO:0000978">
    <property type="term" value="F:RNA polymerase II cis-regulatory region sequence-specific DNA binding"/>
    <property type="evidence" value="ECO:0007669"/>
    <property type="project" value="TreeGrafter"/>
</dbReference>
<evidence type="ECO:0000256" key="6">
    <source>
        <dbReference type="PROSITE-ProRule" id="PRU00094"/>
    </source>
</evidence>
<dbReference type="GO" id="GO:0000981">
    <property type="term" value="F:DNA-binding transcription factor activity, RNA polymerase II-specific"/>
    <property type="evidence" value="ECO:0007669"/>
    <property type="project" value="TreeGrafter"/>
</dbReference>
<evidence type="ECO:0000256" key="2">
    <source>
        <dbReference type="ARBA" id="ARBA00022723"/>
    </source>
</evidence>
<evidence type="ECO:0000313" key="10">
    <source>
        <dbReference type="Proteomes" id="UP000027222"/>
    </source>
</evidence>
<name>A0A067TC98_GALM3</name>
<accession>A0A067TC98</accession>
<dbReference type="AlphaFoldDB" id="A0A067TC98"/>
<evidence type="ECO:0000256" key="4">
    <source>
        <dbReference type="ARBA" id="ARBA00022833"/>
    </source>
</evidence>
<gene>
    <name evidence="9" type="ORF">GALMADRAFT_452321</name>
</gene>
<dbReference type="InterPro" id="IPR000679">
    <property type="entry name" value="Znf_GATA"/>
</dbReference>
<dbReference type="GO" id="GO:0008270">
    <property type="term" value="F:zinc ion binding"/>
    <property type="evidence" value="ECO:0007669"/>
    <property type="project" value="UniProtKB-KW"/>
</dbReference>
<feature type="domain" description="GATA-type" evidence="8">
    <location>
        <begin position="51"/>
        <end position="108"/>
    </location>
</feature>
<reference evidence="10" key="1">
    <citation type="journal article" date="2014" name="Proc. Natl. Acad. Sci. U.S.A.">
        <title>Extensive sampling of basidiomycete genomes demonstrates inadequacy of the white-rot/brown-rot paradigm for wood decay fungi.</title>
        <authorList>
            <person name="Riley R."/>
            <person name="Salamov A.A."/>
            <person name="Brown D.W."/>
            <person name="Nagy L.G."/>
            <person name="Floudas D."/>
            <person name="Held B.W."/>
            <person name="Levasseur A."/>
            <person name="Lombard V."/>
            <person name="Morin E."/>
            <person name="Otillar R."/>
            <person name="Lindquist E.A."/>
            <person name="Sun H."/>
            <person name="LaButti K.M."/>
            <person name="Schmutz J."/>
            <person name="Jabbour D."/>
            <person name="Luo H."/>
            <person name="Baker S.E."/>
            <person name="Pisabarro A.G."/>
            <person name="Walton J.D."/>
            <person name="Blanchette R.A."/>
            <person name="Henrissat B."/>
            <person name="Martin F."/>
            <person name="Cullen D."/>
            <person name="Hibbett D.S."/>
            <person name="Grigoriev I.V."/>
        </authorList>
    </citation>
    <scope>NUCLEOTIDE SEQUENCE [LARGE SCALE GENOMIC DNA]</scope>
    <source>
        <strain evidence="10">CBS 339.88</strain>
    </source>
</reference>
<evidence type="ECO:0000256" key="3">
    <source>
        <dbReference type="ARBA" id="ARBA00022771"/>
    </source>
</evidence>
<dbReference type="PROSITE" id="PS50114">
    <property type="entry name" value="GATA_ZN_FINGER_2"/>
    <property type="match status" value="2"/>
</dbReference>
<evidence type="ECO:0000256" key="7">
    <source>
        <dbReference type="SAM" id="MobiDB-lite"/>
    </source>
</evidence>
<dbReference type="PANTHER" id="PTHR10071">
    <property type="entry name" value="TRANSCRIPTION FACTOR GATA FAMILY MEMBER"/>
    <property type="match status" value="1"/>
</dbReference>
<keyword evidence="10" id="KW-1185">Reference proteome</keyword>
<comment type="subcellular location">
    <subcellularLocation>
        <location evidence="1">Nucleus</location>
    </subcellularLocation>
</comment>
<dbReference type="Proteomes" id="UP000027222">
    <property type="component" value="Unassembled WGS sequence"/>
</dbReference>
<evidence type="ECO:0000256" key="1">
    <source>
        <dbReference type="ARBA" id="ARBA00004123"/>
    </source>
</evidence>
<dbReference type="PRINTS" id="PR00619">
    <property type="entry name" value="GATAZNFINGER"/>
</dbReference>
<organism evidence="9 10">
    <name type="scientific">Galerina marginata (strain CBS 339.88)</name>
    <dbReference type="NCBI Taxonomy" id="685588"/>
    <lineage>
        <taxon>Eukaryota</taxon>
        <taxon>Fungi</taxon>
        <taxon>Dikarya</taxon>
        <taxon>Basidiomycota</taxon>
        <taxon>Agaricomycotina</taxon>
        <taxon>Agaricomycetes</taxon>
        <taxon>Agaricomycetidae</taxon>
        <taxon>Agaricales</taxon>
        <taxon>Agaricineae</taxon>
        <taxon>Strophariaceae</taxon>
        <taxon>Galerina</taxon>
    </lineage>
</organism>
<sequence>MNCGVTSTPLWRRGLNDELLCNACGLYCKLHKRPRPRPPQRIVPLQLSHDERPKPECTICHTTSTPLWRRDHEGKRVCNACGLYEKARGPGSAHSTGTAMKPGLIRSRRRSSTREGSCLAGAGQQDTTSASSRREICIPSHLSSTSLAPDSPTKTPSGFLEKGELYLPNSPVLGA</sequence>
<dbReference type="GO" id="GO:0045944">
    <property type="term" value="P:positive regulation of transcription by RNA polymerase II"/>
    <property type="evidence" value="ECO:0007669"/>
    <property type="project" value="TreeGrafter"/>
</dbReference>
<protein>
    <recommendedName>
        <fullName evidence="8">GATA-type domain-containing protein</fullName>
    </recommendedName>
</protein>
<dbReference type="GO" id="GO:0000122">
    <property type="term" value="P:negative regulation of transcription by RNA polymerase II"/>
    <property type="evidence" value="ECO:0007669"/>
    <property type="project" value="TreeGrafter"/>
</dbReference>
<dbReference type="EMBL" id="KL142378">
    <property type="protein sequence ID" value="KDR76623.1"/>
    <property type="molecule type" value="Genomic_DNA"/>
</dbReference>
<keyword evidence="4" id="KW-0862">Zinc</keyword>
<dbReference type="Pfam" id="PF00320">
    <property type="entry name" value="GATA"/>
    <property type="match status" value="2"/>
</dbReference>
<dbReference type="PROSITE" id="PS00344">
    <property type="entry name" value="GATA_ZN_FINGER_1"/>
    <property type="match status" value="1"/>
</dbReference>
<dbReference type="HOGENOM" id="CLU_1378451_0_0_1"/>
<dbReference type="SMART" id="SM00401">
    <property type="entry name" value="ZnF_GATA"/>
    <property type="match status" value="2"/>
</dbReference>
<dbReference type="PANTHER" id="PTHR10071:SF281">
    <property type="entry name" value="BOX A-BINDING FACTOR-RELATED"/>
    <property type="match status" value="1"/>
</dbReference>
<keyword evidence="3 6" id="KW-0863">Zinc-finger</keyword>
<evidence type="ECO:0000313" key="9">
    <source>
        <dbReference type="EMBL" id="KDR76623.1"/>
    </source>
</evidence>
<feature type="compositionally biased region" description="Polar residues" evidence="7">
    <location>
        <begin position="141"/>
        <end position="156"/>
    </location>
</feature>
<dbReference type="STRING" id="685588.A0A067TC98"/>